<name>A0A1F5G6X3_9BACT</name>
<dbReference type="InterPro" id="IPR036866">
    <property type="entry name" value="RibonucZ/Hydroxyglut_hydro"/>
</dbReference>
<dbReference type="AlphaFoldDB" id="A0A1F5G6X3"/>
<feature type="domain" description="Metallo-beta-lactamase" evidence="2">
    <location>
        <begin position="13"/>
        <end position="227"/>
    </location>
</feature>
<feature type="domain" description="Beta-Casp" evidence="3">
    <location>
        <begin position="239"/>
        <end position="363"/>
    </location>
</feature>
<protein>
    <recommendedName>
        <fullName evidence="6">MBL fold metallo-hydrolase</fullName>
    </recommendedName>
</protein>
<accession>A0A1F5G6X3</accession>
<evidence type="ECO:0000259" key="3">
    <source>
        <dbReference type="SMART" id="SM01027"/>
    </source>
</evidence>
<evidence type="ECO:0000259" key="2">
    <source>
        <dbReference type="SMART" id="SM00849"/>
    </source>
</evidence>
<keyword evidence="1" id="KW-0378">Hydrolase</keyword>
<dbReference type="GO" id="GO:0016787">
    <property type="term" value="F:hydrolase activity"/>
    <property type="evidence" value="ECO:0007669"/>
    <property type="project" value="UniProtKB-KW"/>
</dbReference>
<dbReference type="InterPro" id="IPR001279">
    <property type="entry name" value="Metallo-B-lactamas"/>
</dbReference>
<reference evidence="4 5" key="1">
    <citation type="journal article" date="2016" name="Nat. Commun.">
        <title>Thousands of microbial genomes shed light on interconnected biogeochemical processes in an aquifer system.</title>
        <authorList>
            <person name="Anantharaman K."/>
            <person name="Brown C.T."/>
            <person name="Hug L.A."/>
            <person name="Sharon I."/>
            <person name="Castelle C.J."/>
            <person name="Probst A.J."/>
            <person name="Thomas B.C."/>
            <person name="Singh A."/>
            <person name="Wilkins M.J."/>
            <person name="Karaoz U."/>
            <person name="Brodie E.L."/>
            <person name="Williams K.H."/>
            <person name="Hubbard S.S."/>
            <person name="Banfield J.F."/>
        </authorList>
    </citation>
    <scope>NUCLEOTIDE SEQUENCE [LARGE SCALE GENOMIC DNA]</scope>
</reference>
<dbReference type="CDD" id="cd16295">
    <property type="entry name" value="TTHA0252-CPSF-like_MBL-fold"/>
    <property type="match status" value="1"/>
</dbReference>
<sequence>MRVSFFGAAREVTGSNILVECAGKRILLDCGLFQGVKLAEERNFAAFAYDPKSVDFIVVGHAHLDHVGRLPKLLREGFQGRIYSTAPTLELTRLVLEDSEKLMSEESKRDNHPPLYLEEDVGGVIQLFETLPYGQSLEIAPGIRLTLMNAGHILGSAISILEAEGKKLAYTSDLGNNPSELLLPPDVVADADFIICESTYGGRVHEDVSRRGAKLNKIIELTISQNGVLMIPSFAIERTQELLHDIEHYCHVGNCAVPRFYLDSPLAEKVTKVFGKYPEFLNGKVGEEFKNGAIFALDRVQITSTVDESKEIDSSPTPKIIIAGSGMMNGGRILFHLQKYIEDSKNSILIVGFQARGTLGRRLVDGEREVRIFGKKYEVGAQIHKIGSYSAHADQPQLVLWLSKIAGLGKIFLVHGEGDESLALSKAIGDKMKADVAIPQQGESYDL</sequence>
<evidence type="ECO:0000313" key="5">
    <source>
        <dbReference type="Proteomes" id="UP000179102"/>
    </source>
</evidence>
<dbReference type="PANTHER" id="PTHR11203">
    <property type="entry name" value="CLEAVAGE AND POLYADENYLATION SPECIFICITY FACTOR FAMILY MEMBER"/>
    <property type="match status" value="1"/>
</dbReference>
<dbReference type="InterPro" id="IPR022712">
    <property type="entry name" value="Beta_Casp"/>
</dbReference>
<dbReference type="Gene3D" id="3.60.15.10">
    <property type="entry name" value="Ribonuclease Z/Hydroxyacylglutathione hydrolase-like"/>
    <property type="match status" value="1"/>
</dbReference>
<dbReference type="SMART" id="SM01027">
    <property type="entry name" value="Beta-Casp"/>
    <property type="match status" value="1"/>
</dbReference>
<dbReference type="GO" id="GO:0004521">
    <property type="term" value="F:RNA endonuclease activity"/>
    <property type="evidence" value="ECO:0007669"/>
    <property type="project" value="TreeGrafter"/>
</dbReference>
<dbReference type="SMART" id="SM00849">
    <property type="entry name" value="Lactamase_B"/>
    <property type="match status" value="1"/>
</dbReference>
<evidence type="ECO:0000313" key="4">
    <source>
        <dbReference type="EMBL" id="OGD87623.1"/>
    </source>
</evidence>
<dbReference type="Pfam" id="PF07521">
    <property type="entry name" value="RMMBL"/>
    <property type="match status" value="1"/>
</dbReference>
<gene>
    <name evidence="4" type="ORF">A2870_03035</name>
</gene>
<organism evidence="4 5">
    <name type="scientific">Candidatus Curtissbacteria bacterium RIFCSPHIGHO2_01_FULL_41_11</name>
    <dbReference type="NCBI Taxonomy" id="1797711"/>
    <lineage>
        <taxon>Bacteria</taxon>
        <taxon>Candidatus Curtissiibacteriota</taxon>
    </lineage>
</organism>
<comment type="caution">
    <text evidence="4">The sequence shown here is derived from an EMBL/GenBank/DDBJ whole genome shotgun (WGS) entry which is preliminary data.</text>
</comment>
<dbReference type="PANTHER" id="PTHR11203:SF37">
    <property type="entry name" value="INTEGRATOR COMPLEX SUBUNIT 11"/>
    <property type="match status" value="1"/>
</dbReference>
<dbReference type="EMBL" id="MFAZ01000011">
    <property type="protein sequence ID" value="OGD87623.1"/>
    <property type="molecule type" value="Genomic_DNA"/>
</dbReference>
<dbReference type="InterPro" id="IPR011108">
    <property type="entry name" value="RMMBL"/>
</dbReference>
<dbReference type="InterPro" id="IPR050698">
    <property type="entry name" value="MBL"/>
</dbReference>
<dbReference type="STRING" id="1797711.A2870_03035"/>
<evidence type="ECO:0000256" key="1">
    <source>
        <dbReference type="ARBA" id="ARBA00022801"/>
    </source>
</evidence>
<dbReference type="Gene3D" id="3.40.50.10890">
    <property type="match status" value="1"/>
</dbReference>
<proteinExistence type="predicted"/>
<dbReference type="Pfam" id="PF10996">
    <property type="entry name" value="Beta-Casp"/>
    <property type="match status" value="1"/>
</dbReference>
<evidence type="ECO:0008006" key="6">
    <source>
        <dbReference type="Google" id="ProtNLM"/>
    </source>
</evidence>
<dbReference type="SUPFAM" id="SSF56281">
    <property type="entry name" value="Metallo-hydrolase/oxidoreductase"/>
    <property type="match status" value="1"/>
</dbReference>
<dbReference type="Proteomes" id="UP000179102">
    <property type="component" value="Unassembled WGS sequence"/>
</dbReference>
<dbReference type="Pfam" id="PF16661">
    <property type="entry name" value="Lactamase_B_6"/>
    <property type="match status" value="1"/>
</dbReference>